<organism evidence="10 11">
    <name type="scientific">Fusobacterium equinum</name>
    <dbReference type="NCBI Taxonomy" id="134605"/>
    <lineage>
        <taxon>Bacteria</taxon>
        <taxon>Fusobacteriati</taxon>
        <taxon>Fusobacteriota</taxon>
        <taxon>Fusobacteriia</taxon>
        <taxon>Fusobacteriales</taxon>
        <taxon>Fusobacteriaceae</taxon>
        <taxon>Fusobacterium</taxon>
    </lineage>
</organism>
<evidence type="ECO:0000256" key="5">
    <source>
        <dbReference type="ARBA" id="ARBA00022691"/>
    </source>
</evidence>
<dbReference type="PATRIC" id="fig|134605.3.peg.1286"/>
<comment type="caution">
    <text evidence="10">The sequence shown here is derived from an EMBL/GenBank/DDBJ whole genome shotgun (WGS) entry which is preliminary data.</text>
</comment>
<dbReference type="GO" id="GO:0052908">
    <property type="term" value="F:16S rRNA (adenine(1518)-N(6)/adenine(1519)-N(6))-dimethyltransferase activity"/>
    <property type="evidence" value="ECO:0007669"/>
    <property type="project" value="UniProtKB-EC"/>
</dbReference>
<dbReference type="Pfam" id="PF00398">
    <property type="entry name" value="RrnaAD"/>
    <property type="match status" value="1"/>
</dbReference>
<dbReference type="InterPro" id="IPR011530">
    <property type="entry name" value="rRNA_adenine_dimethylase"/>
</dbReference>
<keyword evidence="3 7" id="KW-0489">Methyltransferase</keyword>
<dbReference type="SMART" id="SM00650">
    <property type="entry name" value="rADc"/>
    <property type="match status" value="1"/>
</dbReference>
<dbReference type="EMBL" id="LRPX01000069">
    <property type="protein sequence ID" value="KXA13399.1"/>
    <property type="molecule type" value="Genomic_DNA"/>
</dbReference>
<feature type="binding site" evidence="7 8">
    <location>
        <position position="61"/>
    </location>
    <ligand>
        <name>S-adenosyl-L-methionine</name>
        <dbReference type="ChEBI" id="CHEBI:59789"/>
    </ligand>
</feature>
<evidence type="ECO:0000313" key="11">
    <source>
        <dbReference type="Proteomes" id="UP000070617"/>
    </source>
</evidence>
<reference evidence="11" key="1">
    <citation type="submission" date="2016-01" db="EMBL/GenBank/DDBJ databases">
        <authorList>
            <person name="Mitreva M."/>
            <person name="Pepin K.H."/>
            <person name="Mihindukulasuriya K.A."/>
            <person name="Fulton R."/>
            <person name="Fronick C."/>
            <person name="O'Laughlin M."/>
            <person name="Miner T."/>
            <person name="Herter B."/>
            <person name="Rosa B.A."/>
            <person name="Cordes M."/>
            <person name="Tomlinson C."/>
            <person name="Wollam A."/>
            <person name="Palsikar V.B."/>
            <person name="Mardis E.R."/>
            <person name="Wilson R.K."/>
        </authorList>
    </citation>
    <scope>NUCLEOTIDE SEQUENCE [LARGE SCALE GENOMIC DNA]</scope>
    <source>
        <strain evidence="11">CMW8396</strain>
    </source>
</reference>
<name>A0A133NAT6_9FUSO</name>
<feature type="binding site" evidence="7 8">
    <location>
        <position position="86"/>
    </location>
    <ligand>
        <name>S-adenosyl-L-methionine</name>
        <dbReference type="ChEBI" id="CHEBI:59789"/>
    </ligand>
</feature>
<comment type="catalytic activity">
    <reaction evidence="7">
        <text>adenosine(1518)/adenosine(1519) in 16S rRNA + 4 S-adenosyl-L-methionine = N(6)-dimethyladenosine(1518)/N(6)-dimethyladenosine(1519) in 16S rRNA + 4 S-adenosyl-L-homocysteine + 4 H(+)</text>
        <dbReference type="Rhea" id="RHEA:19609"/>
        <dbReference type="Rhea" id="RHEA-COMP:10232"/>
        <dbReference type="Rhea" id="RHEA-COMP:10233"/>
        <dbReference type="ChEBI" id="CHEBI:15378"/>
        <dbReference type="ChEBI" id="CHEBI:57856"/>
        <dbReference type="ChEBI" id="CHEBI:59789"/>
        <dbReference type="ChEBI" id="CHEBI:74411"/>
        <dbReference type="ChEBI" id="CHEBI:74493"/>
        <dbReference type="EC" id="2.1.1.182"/>
    </reaction>
</comment>
<evidence type="ECO:0000256" key="3">
    <source>
        <dbReference type="ARBA" id="ARBA00022603"/>
    </source>
</evidence>
<dbReference type="GO" id="GO:0005829">
    <property type="term" value="C:cytosol"/>
    <property type="evidence" value="ECO:0007669"/>
    <property type="project" value="TreeGrafter"/>
</dbReference>
<keyword evidence="4 7" id="KW-0808">Transferase</keyword>
<dbReference type="CDD" id="cd02440">
    <property type="entry name" value="AdoMet_MTases"/>
    <property type="match status" value="1"/>
</dbReference>
<dbReference type="InterPro" id="IPR023165">
    <property type="entry name" value="rRNA_Ade_diMease-like_C"/>
</dbReference>
<comment type="subcellular location">
    <subcellularLocation>
        <location evidence="7">Cytoplasm</location>
    </subcellularLocation>
</comment>
<dbReference type="AlphaFoldDB" id="A0A133NAT6"/>
<evidence type="ECO:0000256" key="1">
    <source>
        <dbReference type="ARBA" id="ARBA00022490"/>
    </source>
</evidence>
<accession>A0A133NAT6</accession>
<evidence type="ECO:0000256" key="7">
    <source>
        <dbReference type="HAMAP-Rule" id="MF_00607"/>
    </source>
</evidence>
<dbReference type="NCBIfam" id="TIGR00755">
    <property type="entry name" value="ksgA"/>
    <property type="match status" value="1"/>
</dbReference>
<evidence type="ECO:0000313" key="10">
    <source>
        <dbReference type="EMBL" id="KXA13399.1"/>
    </source>
</evidence>
<dbReference type="InterPro" id="IPR020598">
    <property type="entry name" value="rRNA_Ade_methylase_Trfase_N"/>
</dbReference>
<dbReference type="Gene3D" id="3.40.50.150">
    <property type="entry name" value="Vaccinia Virus protein VP39"/>
    <property type="match status" value="1"/>
</dbReference>
<evidence type="ECO:0000259" key="9">
    <source>
        <dbReference type="SMART" id="SM00650"/>
    </source>
</evidence>
<protein>
    <recommendedName>
        <fullName evidence="7">Ribosomal RNA small subunit methyltransferase A</fullName>
        <ecNumber evidence="7">2.1.1.182</ecNumber>
    </recommendedName>
    <alternativeName>
        <fullName evidence="7">16S rRNA (adenine(1518)-N(6)/adenine(1519)-N(6))-dimethyltransferase</fullName>
    </alternativeName>
    <alternativeName>
        <fullName evidence="7">16S rRNA dimethyladenosine transferase</fullName>
    </alternativeName>
    <alternativeName>
        <fullName evidence="7">16S rRNA dimethylase</fullName>
    </alternativeName>
    <alternativeName>
        <fullName evidence="7">S-adenosylmethionine-6-N', N'-adenosyl(rRNA) dimethyltransferase</fullName>
    </alternativeName>
</protein>
<feature type="binding site" evidence="7 8">
    <location>
        <position position="105"/>
    </location>
    <ligand>
        <name>S-adenosyl-L-methionine</name>
        <dbReference type="ChEBI" id="CHEBI:59789"/>
    </ligand>
</feature>
<dbReference type="PANTHER" id="PTHR11727">
    <property type="entry name" value="DIMETHYLADENOSINE TRANSFERASE"/>
    <property type="match status" value="1"/>
</dbReference>
<feature type="binding site" evidence="7 8">
    <location>
        <position position="40"/>
    </location>
    <ligand>
        <name>S-adenosyl-L-methionine</name>
        <dbReference type="ChEBI" id="CHEBI:59789"/>
    </ligand>
</feature>
<dbReference type="EC" id="2.1.1.182" evidence="7"/>
<dbReference type="InterPro" id="IPR001737">
    <property type="entry name" value="KsgA/Erm"/>
</dbReference>
<dbReference type="HAMAP" id="MF_00607">
    <property type="entry name" value="16SrRNA_methyltr_A"/>
    <property type="match status" value="1"/>
</dbReference>
<comment type="function">
    <text evidence="7">Specifically dimethylates two adjacent adenosines (A1518 and A1519) in the loop of a conserved hairpin near the 3'-end of 16S rRNA in the 30S particle. May play a critical role in biogenesis of 30S subunits.</text>
</comment>
<evidence type="ECO:0000256" key="2">
    <source>
        <dbReference type="ARBA" id="ARBA00022552"/>
    </source>
</evidence>
<evidence type="ECO:0000256" key="4">
    <source>
        <dbReference type="ARBA" id="ARBA00022679"/>
    </source>
</evidence>
<keyword evidence="2 7" id="KW-0698">rRNA processing</keyword>
<dbReference type="SUPFAM" id="SSF53335">
    <property type="entry name" value="S-adenosyl-L-methionine-dependent methyltransferases"/>
    <property type="match status" value="1"/>
</dbReference>
<keyword evidence="6 7" id="KW-0694">RNA-binding</keyword>
<gene>
    <name evidence="7" type="primary">rsmA</name>
    <name evidence="7" type="synonym">ksgA</name>
    <name evidence="10" type="ORF">HMPREF3206_01300</name>
</gene>
<keyword evidence="11" id="KW-1185">Reference proteome</keyword>
<dbReference type="Proteomes" id="UP000070617">
    <property type="component" value="Unassembled WGS sequence"/>
</dbReference>
<comment type="similarity">
    <text evidence="7">Belongs to the class I-like SAM-binding methyltransferase superfamily. rRNA adenine N(6)-methyltransferase family. RsmA subfamily.</text>
</comment>
<sequence length="271" mass="30879">MAFQHKKKYGQNFLTRQTEILAKIMEVSEVNSEDCILEIGPGEGALTELLLQEAKSVLNIEIDEDLKPILQKKFGNIEKYRLVMGDVLEVNFAEYMQEGTKVVANIPYYITSPIIQKIIENRSLIQAAFLMVQKEVGERICAKKGKERSALTLSVEYFAKPEYLFTIPKEYFTPIPKVDSAFIGIRMKKEEEIAKQVPETLFFKYVKAGFFNKRKNLTNNFLALGFTKAEIKEKLAILGISETERAENLSLEDWFSVIKALEGSSVGKEKL</sequence>
<keyword evidence="1 7" id="KW-0963">Cytoplasm</keyword>
<dbReference type="GO" id="GO:0003723">
    <property type="term" value="F:RNA binding"/>
    <property type="evidence" value="ECO:0007669"/>
    <property type="project" value="UniProtKB-UniRule"/>
</dbReference>
<feature type="binding site" evidence="7 8">
    <location>
        <position position="14"/>
    </location>
    <ligand>
        <name>S-adenosyl-L-methionine</name>
        <dbReference type="ChEBI" id="CHEBI:59789"/>
    </ligand>
</feature>
<evidence type="ECO:0000256" key="8">
    <source>
        <dbReference type="PROSITE-ProRule" id="PRU01026"/>
    </source>
</evidence>
<dbReference type="Gene3D" id="1.10.8.100">
    <property type="entry name" value="Ribosomal RNA adenine dimethylase-like, domain 2"/>
    <property type="match status" value="1"/>
</dbReference>
<dbReference type="PROSITE" id="PS51689">
    <property type="entry name" value="SAM_RNA_A_N6_MT"/>
    <property type="match status" value="1"/>
</dbReference>
<dbReference type="InterPro" id="IPR029063">
    <property type="entry name" value="SAM-dependent_MTases_sf"/>
</dbReference>
<dbReference type="PANTHER" id="PTHR11727:SF7">
    <property type="entry name" value="DIMETHYLADENOSINE TRANSFERASE-RELATED"/>
    <property type="match status" value="1"/>
</dbReference>
<keyword evidence="5 7" id="KW-0949">S-adenosyl-L-methionine</keyword>
<dbReference type="STRING" id="134605.HMPREF3206_01300"/>
<proteinExistence type="inferred from homology"/>
<dbReference type="RefSeq" id="WP_060793759.1">
    <property type="nucleotide sequence ID" value="NZ_KQ956559.1"/>
</dbReference>
<evidence type="ECO:0000256" key="6">
    <source>
        <dbReference type="ARBA" id="ARBA00022884"/>
    </source>
</evidence>
<feature type="binding site" evidence="7 8">
    <location>
        <position position="12"/>
    </location>
    <ligand>
        <name>S-adenosyl-L-methionine</name>
        <dbReference type="ChEBI" id="CHEBI:59789"/>
    </ligand>
</feature>
<feature type="domain" description="Ribosomal RNA adenine methylase transferase N-terminal" evidence="9">
    <location>
        <begin position="20"/>
        <end position="189"/>
    </location>
</feature>